<dbReference type="GO" id="GO:0005783">
    <property type="term" value="C:endoplasmic reticulum"/>
    <property type="evidence" value="ECO:0007669"/>
    <property type="project" value="TreeGrafter"/>
</dbReference>
<dbReference type="EMBL" id="MLJW01000804">
    <property type="protein sequence ID" value="OIQ82443.1"/>
    <property type="molecule type" value="Genomic_DNA"/>
</dbReference>
<organism evidence="3">
    <name type="scientific">mine drainage metagenome</name>
    <dbReference type="NCBI Taxonomy" id="410659"/>
    <lineage>
        <taxon>unclassified sequences</taxon>
        <taxon>metagenomes</taxon>
        <taxon>ecological metagenomes</taxon>
    </lineage>
</organism>
<dbReference type="GO" id="GO:0016126">
    <property type="term" value="P:sterol biosynthetic process"/>
    <property type="evidence" value="ECO:0007669"/>
    <property type="project" value="TreeGrafter"/>
</dbReference>
<dbReference type="EC" id="2.1.1.201" evidence="3"/>
<dbReference type="InterPro" id="IPR029063">
    <property type="entry name" value="SAM-dependent_MTases_sf"/>
</dbReference>
<dbReference type="CDD" id="cd02440">
    <property type="entry name" value="AdoMet_MTases"/>
    <property type="match status" value="1"/>
</dbReference>
<sequence length="301" mass="33073">MPPTPTSDPWADWVLHARDGGCRAQARRTRAAIAAHAQRLLTLAELRAGMVLADVGCGEGLLSWQAFAMTGGALHVELCDVSPRLLRRARAFARLQRCNAQCRFAQADATDLSHLADASVDIVALRAVLAYVDDKAAALREAWRVLRPGGCLALAEPVFQDAALAAAEWRRALQFGSARDPLLPLLLRWQAAQFPSDTAGIARSAICSHNERDLLRLVRRAGFARLHLELHIDQRPAGPDAWDTFIDRAPHPLAPSLRRILAEQFDAGERARFVQALRPQVETGTLEADDRIVYLVSRKPA</sequence>
<comment type="caution">
    <text evidence="3">The sequence shown here is derived from an EMBL/GenBank/DDBJ whole genome shotgun (WGS) entry which is preliminary data.</text>
</comment>
<dbReference type="InterPro" id="IPR050447">
    <property type="entry name" value="Erg6_SMT_methyltransf"/>
</dbReference>
<feature type="domain" description="Methyltransferase type 11" evidence="2">
    <location>
        <begin position="54"/>
        <end position="153"/>
    </location>
</feature>
<evidence type="ECO:0000259" key="2">
    <source>
        <dbReference type="Pfam" id="PF08241"/>
    </source>
</evidence>
<dbReference type="GO" id="GO:0008425">
    <property type="term" value="F:2-methoxy-6-polyprenyl-1,4-benzoquinol methyltransferase activity"/>
    <property type="evidence" value="ECO:0007669"/>
    <property type="project" value="UniProtKB-EC"/>
</dbReference>
<dbReference type="PANTHER" id="PTHR44068:SF1">
    <property type="entry name" value="HYPOTHETICAL LOC100005854"/>
    <property type="match status" value="1"/>
</dbReference>
<dbReference type="AlphaFoldDB" id="A0A1J5QYA9"/>
<dbReference type="PANTHER" id="PTHR44068">
    <property type="entry name" value="ZGC:194242"/>
    <property type="match status" value="1"/>
</dbReference>
<gene>
    <name evidence="3" type="primary">ubiE_43</name>
    <name evidence="3" type="ORF">GALL_357760</name>
</gene>
<dbReference type="Gene3D" id="3.40.50.150">
    <property type="entry name" value="Vaccinia Virus protein VP39"/>
    <property type="match status" value="1"/>
</dbReference>
<dbReference type="GO" id="GO:0043770">
    <property type="term" value="F:demethylmenaquinone methyltransferase activity"/>
    <property type="evidence" value="ECO:0007669"/>
    <property type="project" value="UniProtKB-EC"/>
</dbReference>
<dbReference type="EC" id="2.1.1.163" evidence="3"/>
<reference evidence="3" key="1">
    <citation type="submission" date="2016-10" db="EMBL/GenBank/DDBJ databases">
        <title>Sequence of Gallionella enrichment culture.</title>
        <authorList>
            <person name="Poehlein A."/>
            <person name="Muehling M."/>
            <person name="Daniel R."/>
        </authorList>
    </citation>
    <scope>NUCLEOTIDE SEQUENCE</scope>
</reference>
<keyword evidence="3" id="KW-0830">Ubiquinone</keyword>
<evidence type="ECO:0000256" key="1">
    <source>
        <dbReference type="ARBA" id="ARBA00022679"/>
    </source>
</evidence>
<keyword evidence="1 3" id="KW-0808">Transferase</keyword>
<name>A0A1J5QYA9_9ZZZZ</name>
<dbReference type="GO" id="GO:0032259">
    <property type="term" value="P:methylation"/>
    <property type="evidence" value="ECO:0007669"/>
    <property type="project" value="UniProtKB-KW"/>
</dbReference>
<evidence type="ECO:0000313" key="3">
    <source>
        <dbReference type="EMBL" id="OIQ82443.1"/>
    </source>
</evidence>
<dbReference type="GO" id="GO:0003838">
    <property type="term" value="F:sterol 24-C-methyltransferase activity"/>
    <property type="evidence" value="ECO:0007669"/>
    <property type="project" value="TreeGrafter"/>
</dbReference>
<proteinExistence type="predicted"/>
<protein>
    <submittedName>
        <fullName evidence="3">Ubiquinone/menaquinone biosynthesis C-methyltransferase UbiE</fullName>
        <ecNumber evidence="3">2.1.1.163</ecNumber>
        <ecNumber evidence="3">2.1.1.201</ecNumber>
    </submittedName>
</protein>
<dbReference type="Pfam" id="PF08241">
    <property type="entry name" value="Methyltransf_11"/>
    <property type="match status" value="1"/>
</dbReference>
<accession>A0A1J5QYA9</accession>
<dbReference type="SUPFAM" id="SSF53335">
    <property type="entry name" value="S-adenosyl-L-methionine-dependent methyltransferases"/>
    <property type="match status" value="1"/>
</dbReference>
<keyword evidence="3" id="KW-0489">Methyltransferase</keyword>
<dbReference type="InterPro" id="IPR013216">
    <property type="entry name" value="Methyltransf_11"/>
</dbReference>